<evidence type="ECO:0000313" key="2">
    <source>
        <dbReference type="Proteomes" id="UP000238042"/>
    </source>
</evidence>
<evidence type="ECO:0000313" key="1">
    <source>
        <dbReference type="EMBL" id="PQL91071.1"/>
    </source>
</evidence>
<name>A0A2S8A935_9FLAO</name>
<accession>A0A2S8A935</accession>
<dbReference type="Proteomes" id="UP000238042">
    <property type="component" value="Unassembled WGS sequence"/>
</dbReference>
<organism evidence="1 2">
    <name type="scientific">Apibacter adventoris</name>
    <dbReference type="NCBI Taxonomy" id="1679466"/>
    <lineage>
        <taxon>Bacteria</taxon>
        <taxon>Pseudomonadati</taxon>
        <taxon>Bacteroidota</taxon>
        <taxon>Flavobacteriia</taxon>
        <taxon>Flavobacteriales</taxon>
        <taxon>Weeksellaceae</taxon>
        <taxon>Apibacter</taxon>
    </lineage>
</organism>
<dbReference type="EMBL" id="PSZM01000043">
    <property type="protein sequence ID" value="PQL91071.1"/>
    <property type="molecule type" value="Genomic_DNA"/>
</dbReference>
<sequence length="549" mass="61427">MILFSCSDDLNNSSLNEDVTPSRAINKKGYADGVNYSLNNLKVNPDLVKISQENVTIKSSEDKMKNGIFNFEILSNEIKEKLIVGNVLYFKTENNTYLRKIKTVSNNGNSYFLETSEAYLGDLFSSGTIEFSVNTQQAEKAIKSKSNSLVALGENYDKNFTFNIINLIKEYSYEGMVFNPNTSISSTFNIKIGFGNSQNLPNEVIAYIEFNTIINPYFKFDGNFNKKINHNFIEEVPTNLLDQLKKIELDITIPAGDILGDIPAKISIDEINFPVEIEANIAKNSNLELNVAGKLKVGFAYYNGIPNKKSHIIYENSMKNLSVAKSNLTGEIISDMGISIIPKITLLNTNLLHVNGNINLGLKSLSIGNGGLNNESEFLTKGEFYSLGKFSVNSLGVSIYTTELFKNNKELWNIGHLTQTFTLSNFRYYKNSPIPCSGLNSYSFNVALDYKYPIPGKIITDNLEITYDVYADNGSVLEKEKTIKISPSNISLKEFNFNLCIPFRRINIYKTAKTSYLKNIKIKDANGYVALGIIDPILGTPYTQIPISR</sequence>
<dbReference type="AlphaFoldDB" id="A0A2S8A935"/>
<gene>
    <name evidence="1" type="ORF">C4S77_09465</name>
</gene>
<protein>
    <submittedName>
        <fullName evidence="1">Uncharacterized protein</fullName>
    </submittedName>
</protein>
<comment type="caution">
    <text evidence="1">The sequence shown here is derived from an EMBL/GenBank/DDBJ whole genome shotgun (WGS) entry which is preliminary data.</text>
</comment>
<keyword evidence="2" id="KW-1185">Reference proteome</keyword>
<reference evidence="1 2" key="1">
    <citation type="submission" date="2018-02" db="EMBL/GenBank/DDBJ databases">
        <title>Genome sequences of Apibacter spp., gut symbionts of Asian honey bees.</title>
        <authorList>
            <person name="Kwong W.K."/>
            <person name="Steele M.I."/>
            <person name="Moran N.A."/>
        </authorList>
    </citation>
    <scope>NUCLEOTIDE SEQUENCE [LARGE SCALE GENOMIC DNA]</scope>
    <source>
        <strain evidence="2">wkB301</strain>
    </source>
</reference>
<proteinExistence type="predicted"/>